<dbReference type="PATRIC" id="fig|476652.3.peg.2245"/>
<dbReference type="InterPro" id="IPR007345">
    <property type="entry name" value="Polysacch_pyruvyl_Trfase"/>
</dbReference>
<gene>
    <name evidence="2" type="ORF">DEAC_c21680</name>
</gene>
<dbReference type="EMBL" id="LDZY01000006">
    <property type="protein sequence ID" value="KLU66129.1"/>
    <property type="molecule type" value="Genomic_DNA"/>
</dbReference>
<dbReference type="STRING" id="476652.DEAC_c21680"/>
<sequence>MSMIFDQSAYVPGWKKSKGKMPWAIDYWAHLDVDYVVMLGPVISRNFLPIWKSTLDTLKKRGIRYMILSSGMMKHNYDDITEIKKYFNENPPYVITTRDRDMYETFKDFVPKIYDGICFAFFVPDYYKPVKTDLGPVMAVNFDKIDEPYIYVDESNKKVDVEFNFEDHHYGMKFKGLASVGLRTDRFTDALIYASSPLPRGKRPAKIGDYTVIRPDHRFCPMFIRKAFRYVNSFCADIPHTYANIYAESKLTLSDRVHACALTLAYGNAAYLFAKTGRSALLTRVGAEGINDHPVKIDLENLAKEKNNLIEWMRNIQY</sequence>
<name>A0A0J1FRM5_9FIRM</name>
<organism evidence="2 3">
    <name type="scientific">Desulfosporosinus acididurans</name>
    <dbReference type="NCBI Taxonomy" id="476652"/>
    <lineage>
        <taxon>Bacteria</taxon>
        <taxon>Bacillati</taxon>
        <taxon>Bacillota</taxon>
        <taxon>Clostridia</taxon>
        <taxon>Eubacteriales</taxon>
        <taxon>Desulfitobacteriaceae</taxon>
        <taxon>Desulfosporosinus</taxon>
    </lineage>
</organism>
<evidence type="ECO:0000313" key="3">
    <source>
        <dbReference type="Proteomes" id="UP000036356"/>
    </source>
</evidence>
<keyword evidence="3" id="KW-1185">Reference proteome</keyword>
<reference evidence="2 3" key="1">
    <citation type="submission" date="2015-06" db="EMBL/GenBank/DDBJ databases">
        <title>Draft genome of the moderately acidophilic sulfate reducer Candidatus Desulfosporosinus acididurans strain M1.</title>
        <authorList>
            <person name="Poehlein A."/>
            <person name="Petzsch P."/>
            <person name="Johnson B.D."/>
            <person name="Schloemann M."/>
            <person name="Daniel R."/>
            <person name="Muehling M."/>
        </authorList>
    </citation>
    <scope>NUCLEOTIDE SEQUENCE [LARGE SCALE GENOMIC DNA]</scope>
    <source>
        <strain evidence="2 3">M1</strain>
    </source>
</reference>
<comment type="caution">
    <text evidence="2">The sequence shown here is derived from an EMBL/GenBank/DDBJ whole genome shotgun (WGS) entry which is preliminary data.</text>
</comment>
<dbReference type="AlphaFoldDB" id="A0A0J1FRM5"/>
<dbReference type="Proteomes" id="UP000036356">
    <property type="component" value="Unassembled WGS sequence"/>
</dbReference>
<evidence type="ECO:0000313" key="2">
    <source>
        <dbReference type="EMBL" id="KLU66129.1"/>
    </source>
</evidence>
<proteinExistence type="predicted"/>
<protein>
    <recommendedName>
        <fullName evidence="1">Polysaccharide pyruvyl transferase domain-containing protein</fullName>
    </recommendedName>
</protein>
<dbReference type="Pfam" id="PF04230">
    <property type="entry name" value="PS_pyruv_trans"/>
    <property type="match status" value="1"/>
</dbReference>
<accession>A0A0J1FRM5</accession>
<feature type="domain" description="Polysaccharide pyruvyl transferase" evidence="1">
    <location>
        <begin position="30"/>
        <end position="267"/>
    </location>
</feature>
<evidence type="ECO:0000259" key="1">
    <source>
        <dbReference type="Pfam" id="PF04230"/>
    </source>
</evidence>